<accession>A0A9P4MV81</accession>
<comment type="caution">
    <text evidence="4">The sequence shown here is derived from an EMBL/GenBank/DDBJ whole genome shotgun (WGS) entry which is preliminary data.</text>
</comment>
<evidence type="ECO:0000313" key="5">
    <source>
        <dbReference type="Proteomes" id="UP000799536"/>
    </source>
</evidence>
<reference evidence="4" key="1">
    <citation type="journal article" date="2020" name="Stud. Mycol.">
        <title>101 Dothideomycetes genomes: a test case for predicting lifestyles and emergence of pathogens.</title>
        <authorList>
            <person name="Haridas S."/>
            <person name="Albert R."/>
            <person name="Binder M."/>
            <person name="Bloem J."/>
            <person name="Labutti K."/>
            <person name="Salamov A."/>
            <person name="Andreopoulos B."/>
            <person name="Baker S."/>
            <person name="Barry K."/>
            <person name="Bills G."/>
            <person name="Bluhm B."/>
            <person name="Cannon C."/>
            <person name="Castanera R."/>
            <person name="Culley D."/>
            <person name="Daum C."/>
            <person name="Ezra D."/>
            <person name="Gonzalez J."/>
            <person name="Henrissat B."/>
            <person name="Kuo A."/>
            <person name="Liang C."/>
            <person name="Lipzen A."/>
            <person name="Lutzoni F."/>
            <person name="Magnuson J."/>
            <person name="Mondo S."/>
            <person name="Nolan M."/>
            <person name="Ohm R."/>
            <person name="Pangilinan J."/>
            <person name="Park H.-J."/>
            <person name="Ramirez L."/>
            <person name="Alfaro M."/>
            <person name="Sun H."/>
            <person name="Tritt A."/>
            <person name="Yoshinaga Y."/>
            <person name="Zwiers L.-H."/>
            <person name="Turgeon B."/>
            <person name="Goodwin S."/>
            <person name="Spatafora J."/>
            <person name="Crous P."/>
            <person name="Grigoriev I."/>
        </authorList>
    </citation>
    <scope>NUCLEOTIDE SEQUENCE</scope>
    <source>
        <strain evidence="4">ATCC 74209</strain>
    </source>
</reference>
<dbReference type="AlphaFoldDB" id="A0A9P4MV81"/>
<feature type="transmembrane region" description="Helical" evidence="3">
    <location>
        <begin position="26"/>
        <end position="50"/>
    </location>
</feature>
<keyword evidence="5" id="KW-1185">Reference proteome</keyword>
<keyword evidence="3" id="KW-0812">Transmembrane</keyword>
<evidence type="ECO:0000256" key="1">
    <source>
        <dbReference type="SAM" id="Coils"/>
    </source>
</evidence>
<evidence type="ECO:0000256" key="3">
    <source>
        <dbReference type="SAM" id="Phobius"/>
    </source>
</evidence>
<dbReference type="Proteomes" id="UP000799536">
    <property type="component" value="Unassembled WGS sequence"/>
</dbReference>
<feature type="coiled-coil region" evidence="1">
    <location>
        <begin position="59"/>
        <end position="86"/>
    </location>
</feature>
<gene>
    <name evidence="4" type="ORF">GQ43DRAFT_191581</name>
</gene>
<dbReference type="EMBL" id="ML994203">
    <property type="protein sequence ID" value="KAF2197750.1"/>
    <property type="molecule type" value="Genomic_DNA"/>
</dbReference>
<sequence length="493" mass="53925">MTSIIAPLPVITLASPPNSNLQLPSVTWPVLGPIIGIITGIVAFMTFFYLKKDKPVYTLEKLRADLKAEEKKAKEVEAAEAAKDAEDGNIKAKGVVEGYGTGLSRTLIERNLSTKLAKSPKRTEMDVEDYQRHLEKLHGQDQSRNFQNWGTPSLSPSQSPNLEKLNPEEVVDEKEEISTLSLTPSYIPYPPTALSLYSGPSSSSAAPMLLLNLGLGDGDWGMETGSQLCGAGYGNEMESQLDVSKSGANRVYGGDSEATRNLGYGDMASRIPSYGMESEVTGNLGYRDMRSGVPWTVKEADTQRAGPMGVLRTGEIGANGLPENPSYGGMRGVLPERNAASGQKRVCEFPENLTYDDTRSTPAAGRETDPHLNVLSFRLPVIEQCATLENQKYRDIRSTSASRRETDLHQNVPDFRFSVFEQSELPDNLGYGDMTNSAQEYGSFASRTSRYGRTDSQGESRTSTLPENPGYDDTHNILTSQRDTEPHLNVLGF</sequence>
<name>A0A9P4MV81_9PLEO</name>
<keyword evidence="1" id="KW-0175">Coiled coil</keyword>
<keyword evidence="3" id="KW-0472">Membrane</keyword>
<feature type="region of interest" description="Disordered" evidence="2">
    <location>
        <begin position="445"/>
        <end position="493"/>
    </location>
</feature>
<evidence type="ECO:0000256" key="2">
    <source>
        <dbReference type="SAM" id="MobiDB-lite"/>
    </source>
</evidence>
<organism evidence="4 5">
    <name type="scientific">Delitschia confertaspora ATCC 74209</name>
    <dbReference type="NCBI Taxonomy" id="1513339"/>
    <lineage>
        <taxon>Eukaryota</taxon>
        <taxon>Fungi</taxon>
        <taxon>Dikarya</taxon>
        <taxon>Ascomycota</taxon>
        <taxon>Pezizomycotina</taxon>
        <taxon>Dothideomycetes</taxon>
        <taxon>Pleosporomycetidae</taxon>
        <taxon>Pleosporales</taxon>
        <taxon>Delitschiaceae</taxon>
        <taxon>Delitschia</taxon>
    </lineage>
</organism>
<feature type="region of interest" description="Disordered" evidence="2">
    <location>
        <begin position="138"/>
        <end position="163"/>
    </location>
</feature>
<protein>
    <submittedName>
        <fullName evidence="4">Uncharacterized protein</fullName>
    </submittedName>
</protein>
<feature type="compositionally biased region" description="Polar residues" evidence="2">
    <location>
        <begin position="142"/>
        <end position="161"/>
    </location>
</feature>
<evidence type="ECO:0000313" key="4">
    <source>
        <dbReference type="EMBL" id="KAF2197750.1"/>
    </source>
</evidence>
<proteinExistence type="predicted"/>
<keyword evidence="3" id="KW-1133">Transmembrane helix</keyword>